<feature type="domain" description="Radical SAM core" evidence="7">
    <location>
        <begin position="20"/>
        <end position="228"/>
    </location>
</feature>
<keyword evidence="2" id="KW-0949">S-adenosyl-L-methionine</keyword>
<dbReference type="Pfam" id="PF11946">
    <property type="entry name" value="DUF3463"/>
    <property type="match status" value="1"/>
</dbReference>
<dbReference type="CDD" id="cd01335">
    <property type="entry name" value="Radical_SAM"/>
    <property type="match status" value="1"/>
</dbReference>
<evidence type="ECO:0000313" key="9">
    <source>
        <dbReference type="Proteomes" id="UP001501588"/>
    </source>
</evidence>
<dbReference type="Proteomes" id="UP001501588">
    <property type="component" value="Unassembled WGS sequence"/>
</dbReference>
<evidence type="ECO:0000256" key="6">
    <source>
        <dbReference type="SAM" id="MobiDB-lite"/>
    </source>
</evidence>
<evidence type="ECO:0000313" key="8">
    <source>
        <dbReference type="EMBL" id="GAA0571952.1"/>
    </source>
</evidence>
<accession>A0ABP3PPD3</accession>
<dbReference type="PROSITE" id="PS51918">
    <property type="entry name" value="RADICAL_SAM"/>
    <property type="match status" value="1"/>
</dbReference>
<dbReference type="PANTHER" id="PTHR11228:SF22">
    <property type="entry name" value="PEPTIDE BIOSYNTHESIS PROTEIN YYDG-RELATED"/>
    <property type="match status" value="1"/>
</dbReference>
<protein>
    <submittedName>
        <fullName evidence="8">Adenosyl-hopene transferase HpnH</fullName>
    </submittedName>
</protein>
<dbReference type="RefSeq" id="WP_343893884.1">
    <property type="nucleotide sequence ID" value="NZ_BAAAFZ010000008.1"/>
</dbReference>
<comment type="cofactor">
    <cofactor evidence="1">
        <name>[4Fe-4S] cluster</name>
        <dbReference type="ChEBI" id="CHEBI:49883"/>
    </cofactor>
</comment>
<dbReference type="InterPro" id="IPR017833">
    <property type="entry name" value="Hopanoid_synth-assoc_rSAM_HpnH"/>
</dbReference>
<feature type="compositionally biased region" description="Low complexity" evidence="6">
    <location>
        <begin position="384"/>
        <end position="395"/>
    </location>
</feature>
<gene>
    <name evidence="8" type="primary">hpnH</name>
    <name evidence="8" type="ORF">GCM10009416_08230</name>
</gene>
<comment type="caution">
    <text evidence="8">The sequence shown here is derived from an EMBL/GenBank/DDBJ whole genome shotgun (WGS) entry which is preliminary data.</text>
</comment>
<dbReference type="PANTHER" id="PTHR11228">
    <property type="entry name" value="RADICAL SAM DOMAIN PROTEIN"/>
    <property type="match status" value="1"/>
</dbReference>
<keyword evidence="8" id="KW-0808">Transferase</keyword>
<evidence type="ECO:0000256" key="3">
    <source>
        <dbReference type="ARBA" id="ARBA00022723"/>
    </source>
</evidence>
<dbReference type="Pfam" id="PF04055">
    <property type="entry name" value="Radical_SAM"/>
    <property type="match status" value="1"/>
</dbReference>
<reference evidence="9" key="1">
    <citation type="journal article" date="2019" name="Int. J. Syst. Evol. Microbiol.">
        <title>The Global Catalogue of Microorganisms (GCM) 10K type strain sequencing project: providing services to taxonomists for standard genome sequencing and annotation.</title>
        <authorList>
            <consortium name="The Broad Institute Genomics Platform"/>
            <consortium name="The Broad Institute Genome Sequencing Center for Infectious Disease"/>
            <person name="Wu L."/>
            <person name="Ma J."/>
        </authorList>
    </citation>
    <scope>NUCLEOTIDE SEQUENCE [LARGE SCALE GENOMIC DNA]</scope>
    <source>
        <strain evidence="9">JCM 9933</strain>
    </source>
</reference>
<keyword evidence="5" id="KW-0411">Iron-sulfur</keyword>
<dbReference type="GO" id="GO:0016740">
    <property type="term" value="F:transferase activity"/>
    <property type="evidence" value="ECO:0007669"/>
    <property type="project" value="UniProtKB-KW"/>
</dbReference>
<sequence>MGIPLRQQIKVGAYVLRQHLRGRKRYPLVLMLEPLFRCNLACAGCGKIDYPDPILNKRLSVRECLDAVDECGAPVVAIAGGEPLLHKEMPEIVRGILARGKIVILCTNALLLEKRIGDYAPHPRFTWDIHLDGDREQHDWAVSQKGVYDRAVSALKLAKAKGFRTAINATLFNNAEPERMARFFDDVTAMGVDAIMVSPGYAYERAPDQQHFLNRRKTKELFRGIFARGKGKGWRFGNSPLFLDFLAGNQRYHCTPWGNPTRNVFGWQRPCYLLGEGYAKSFTELMETTDWDRYGTGNYEKCADCMVHSGFEATAVVDAIKKPWKAVAAQLRGPKTEGGMAPEIPLDGQRPAEFVFSRHVQQALADMAHEPPPPTARRRGAKHGGAAAAATVAAK</sequence>
<feature type="region of interest" description="Disordered" evidence="6">
    <location>
        <begin position="368"/>
        <end position="395"/>
    </location>
</feature>
<evidence type="ECO:0000256" key="1">
    <source>
        <dbReference type="ARBA" id="ARBA00001966"/>
    </source>
</evidence>
<keyword evidence="4" id="KW-0408">Iron</keyword>
<dbReference type="SFLD" id="SFLDG01067">
    <property type="entry name" value="SPASM/twitch_domain_containing"/>
    <property type="match status" value="1"/>
</dbReference>
<evidence type="ECO:0000256" key="2">
    <source>
        <dbReference type="ARBA" id="ARBA00022691"/>
    </source>
</evidence>
<dbReference type="InterPro" id="IPR022563">
    <property type="entry name" value="DUF3463"/>
</dbReference>
<dbReference type="SFLD" id="SFLDF00397">
    <property type="entry name" value="adenosyl-hopene_transferase"/>
    <property type="match status" value="1"/>
</dbReference>
<dbReference type="InterPro" id="IPR050377">
    <property type="entry name" value="Radical_SAM_PqqE_MftC-like"/>
</dbReference>
<dbReference type="SFLD" id="SFLDS00029">
    <property type="entry name" value="Radical_SAM"/>
    <property type="match status" value="1"/>
</dbReference>
<evidence type="ECO:0000259" key="7">
    <source>
        <dbReference type="PROSITE" id="PS51918"/>
    </source>
</evidence>
<evidence type="ECO:0000256" key="5">
    <source>
        <dbReference type="ARBA" id="ARBA00023014"/>
    </source>
</evidence>
<name>A0ABP3PPD3_9PROT</name>
<keyword evidence="3" id="KW-0479">Metal-binding</keyword>
<dbReference type="Gene3D" id="3.20.20.70">
    <property type="entry name" value="Aldolase class I"/>
    <property type="match status" value="1"/>
</dbReference>
<dbReference type="EMBL" id="BAAAFZ010000008">
    <property type="protein sequence ID" value="GAA0571952.1"/>
    <property type="molecule type" value="Genomic_DNA"/>
</dbReference>
<organism evidence="8 9">
    <name type="scientific">Craurococcus roseus</name>
    <dbReference type="NCBI Taxonomy" id="77585"/>
    <lineage>
        <taxon>Bacteria</taxon>
        <taxon>Pseudomonadati</taxon>
        <taxon>Pseudomonadota</taxon>
        <taxon>Alphaproteobacteria</taxon>
        <taxon>Acetobacterales</taxon>
        <taxon>Acetobacteraceae</taxon>
        <taxon>Craurococcus</taxon>
    </lineage>
</organism>
<dbReference type="NCBIfam" id="TIGR03470">
    <property type="entry name" value="HpnH"/>
    <property type="match status" value="1"/>
</dbReference>
<keyword evidence="9" id="KW-1185">Reference proteome</keyword>
<proteinExistence type="predicted"/>
<evidence type="ECO:0000256" key="4">
    <source>
        <dbReference type="ARBA" id="ARBA00023004"/>
    </source>
</evidence>
<dbReference type="InterPro" id="IPR007197">
    <property type="entry name" value="rSAM"/>
</dbReference>
<dbReference type="SUPFAM" id="SSF102114">
    <property type="entry name" value="Radical SAM enzymes"/>
    <property type="match status" value="1"/>
</dbReference>
<dbReference type="InterPro" id="IPR058240">
    <property type="entry name" value="rSAM_sf"/>
</dbReference>
<dbReference type="InterPro" id="IPR013785">
    <property type="entry name" value="Aldolase_TIM"/>
</dbReference>